<reference evidence="5 6" key="1">
    <citation type="submission" date="2016-10" db="EMBL/GenBank/DDBJ databases">
        <authorList>
            <person name="de Groot N.N."/>
        </authorList>
    </citation>
    <scope>NUCLEOTIDE SEQUENCE [LARGE SCALE GENOMIC DNA]</scope>
    <source>
        <strain evidence="5 6">KHGC13</strain>
    </source>
</reference>
<protein>
    <submittedName>
        <fullName evidence="5">2-dehydro-3-deoxyglucarate aldolase/4-hydroxy-2-oxoheptanedioate aldolase</fullName>
    </submittedName>
</protein>
<dbReference type="InterPro" id="IPR050251">
    <property type="entry name" value="HpcH-HpaI_aldolase"/>
</dbReference>
<evidence type="ECO:0000313" key="6">
    <source>
        <dbReference type="Proteomes" id="UP000198817"/>
    </source>
</evidence>
<evidence type="ECO:0000256" key="1">
    <source>
        <dbReference type="ARBA" id="ARBA00005568"/>
    </source>
</evidence>
<comment type="similarity">
    <text evidence="1">Belongs to the HpcH/HpaI aldolase family.</text>
</comment>
<gene>
    <name evidence="5" type="ORF">SAMN05216508_10115</name>
</gene>
<keyword evidence="2" id="KW-0479">Metal-binding</keyword>
<organism evidence="5 6">
    <name type="scientific">Eubacterium pyruvativorans</name>
    <dbReference type="NCBI Taxonomy" id="155865"/>
    <lineage>
        <taxon>Bacteria</taxon>
        <taxon>Bacillati</taxon>
        <taxon>Bacillota</taxon>
        <taxon>Clostridia</taxon>
        <taxon>Eubacteriales</taxon>
        <taxon>Eubacteriaceae</taxon>
        <taxon>Eubacterium</taxon>
    </lineage>
</organism>
<accession>A0A1I7EV50</accession>
<dbReference type="GO" id="GO:0046872">
    <property type="term" value="F:metal ion binding"/>
    <property type="evidence" value="ECO:0007669"/>
    <property type="project" value="UniProtKB-KW"/>
</dbReference>
<dbReference type="InterPro" id="IPR005000">
    <property type="entry name" value="Aldolase/citrate-lyase_domain"/>
</dbReference>
<keyword evidence="3" id="KW-0456">Lyase</keyword>
<dbReference type="SUPFAM" id="SSF51621">
    <property type="entry name" value="Phosphoenolpyruvate/pyruvate domain"/>
    <property type="match status" value="1"/>
</dbReference>
<evidence type="ECO:0000256" key="3">
    <source>
        <dbReference type="ARBA" id="ARBA00023239"/>
    </source>
</evidence>
<dbReference type="Pfam" id="PF03328">
    <property type="entry name" value="HpcH_HpaI"/>
    <property type="match status" value="1"/>
</dbReference>
<dbReference type="OrthoDB" id="86160at2"/>
<dbReference type="EMBL" id="FPBT01000001">
    <property type="protein sequence ID" value="SFU27815.1"/>
    <property type="molecule type" value="Genomic_DNA"/>
</dbReference>
<dbReference type="InterPro" id="IPR015813">
    <property type="entry name" value="Pyrv/PenolPyrv_kinase-like_dom"/>
</dbReference>
<dbReference type="PANTHER" id="PTHR30502:SF0">
    <property type="entry name" value="PHOSPHOENOLPYRUVATE CARBOXYLASE FAMILY PROTEIN"/>
    <property type="match status" value="1"/>
</dbReference>
<keyword evidence="6" id="KW-1185">Reference proteome</keyword>
<evidence type="ECO:0000313" key="5">
    <source>
        <dbReference type="EMBL" id="SFU27815.1"/>
    </source>
</evidence>
<dbReference type="InterPro" id="IPR040442">
    <property type="entry name" value="Pyrv_kinase-like_dom_sf"/>
</dbReference>
<dbReference type="AlphaFoldDB" id="A0A1I7EV50"/>
<dbReference type="Proteomes" id="UP000198817">
    <property type="component" value="Unassembled WGS sequence"/>
</dbReference>
<dbReference type="GO" id="GO:0016832">
    <property type="term" value="F:aldehyde-lyase activity"/>
    <property type="evidence" value="ECO:0007669"/>
    <property type="project" value="TreeGrafter"/>
</dbReference>
<proteinExistence type="inferred from homology"/>
<evidence type="ECO:0000259" key="4">
    <source>
        <dbReference type="Pfam" id="PF03328"/>
    </source>
</evidence>
<dbReference type="PANTHER" id="PTHR30502">
    <property type="entry name" value="2-KETO-3-DEOXY-L-RHAMNONATE ALDOLASE"/>
    <property type="match status" value="1"/>
</dbReference>
<evidence type="ECO:0000256" key="2">
    <source>
        <dbReference type="ARBA" id="ARBA00022723"/>
    </source>
</evidence>
<dbReference type="GO" id="GO:0005737">
    <property type="term" value="C:cytoplasm"/>
    <property type="evidence" value="ECO:0007669"/>
    <property type="project" value="TreeGrafter"/>
</dbReference>
<dbReference type="Gene3D" id="3.20.20.60">
    <property type="entry name" value="Phosphoenolpyruvate-binding domains"/>
    <property type="match status" value="1"/>
</dbReference>
<dbReference type="RefSeq" id="WP_090468994.1">
    <property type="nucleotide sequence ID" value="NZ_FOWF01000002.1"/>
</dbReference>
<name>A0A1I7EV50_9FIRM</name>
<sequence length="259" mass="28124">MKVTFQSLLDEKKPFLGTFIQSGAPEFVEAMGYAGFRYAVLDLEHTYYGVEKAAEMIRAGEAAGLCMLVRVPAMDSIWIKKSLDFGASGIIVPNIDTPEDAADMVRRCMYTPEGYRGACPGTRAFEYGKKGGENYAASNRDVAVIPLIESRRGVKNFPEIVRTPGITSIFLGPVDLSVDMGLCGNIDDPSVQTALLDMIHESNAAGVPVGALTLDPAFTKHLFREGMDFCGYGIDNIIMYRALKEIHDSVIGSPAPPKN</sequence>
<dbReference type="STRING" id="155865.SAMN05216515_10215"/>
<feature type="domain" description="HpcH/HpaI aldolase/citrate lyase" evidence="4">
    <location>
        <begin position="17"/>
        <end position="237"/>
    </location>
</feature>